<accession>A0A164WNB2</accession>
<dbReference type="OrthoDB" id="47375at2759"/>
<evidence type="ECO:0000313" key="2">
    <source>
        <dbReference type="EMBL" id="KZS95203.1"/>
    </source>
</evidence>
<keyword evidence="3" id="KW-1185">Reference proteome</keyword>
<protein>
    <recommendedName>
        <fullName evidence="1">Glycosyl transferase family 25 domain-containing protein</fullName>
    </recommendedName>
</protein>
<evidence type="ECO:0000313" key="3">
    <source>
        <dbReference type="Proteomes" id="UP000076722"/>
    </source>
</evidence>
<dbReference type="AlphaFoldDB" id="A0A164WNB2"/>
<name>A0A164WNB2_9AGAM</name>
<evidence type="ECO:0000259" key="1">
    <source>
        <dbReference type="Pfam" id="PF01755"/>
    </source>
</evidence>
<dbReference type="Pfam" id="PF01755">
    <property type="entry name" value="Glyco_transf_25"/>
    <property type="match status" value="1"/>
</dbReference>
<feature type="domain" description="Glycosyl transferase family 25" evidence="1">
    <location>
        <begin position="171"/>
        <end position="303"/>
    </location>
</feature>
<dbReference type="EMBL" id="KV419402">
    <property type="protein sequence ID" value="KZS95203.1"/>
    <property type="molecule type" value="Genomic_DNA"/>
</dbReference>
<feature type="non-terminal residue" evidence="2">
    <location>
        <position position="373"/>
    </location>
</feature>
<dbReference type="InterPro" id="IPR002654">
    <property type="entry name" value="Glyco_trans_25"/>
</dbReference>
<feature type="non-terminal residue" evidence="2">
    <location>
        <position position="1"/>
    </location>
</feature>
<gene>
    <name evidence="2" type="ORF">SISNIDRAFT_386389</name>
</gene>
<reference evidence="2 3" key="1">
    <citation type="journal article" date="2016" name="Mol. Biol. Evol.">
        <title>Comparative Genomics of Early-Diverging Mushroom-Forming Fungi Provides Insights into the Origins of Lignocellulose Decay Capabilities.</title>
        <authorList>
            <person name="Nagy L.G."/>
            <person name="Riley R."/>
            <person name="Tritt A."/>
            <person name="Adam C."/>
            <person name="Daum C."/>
            <person name="Floudas D."/>
            <person name="Sun H."/>
            <person name="Yadav J.S."/>
            <person name="Pangilinan J."/>
            <person name="Larsson K.H."/>
            <person name="Matsuura K."/>
            <person name="Barry K."/>
            <person name="Labutti K."/>
            <person name="Kuo R."/>
            <person name="Ohm R.A."/>
            <person name="Bhattacharya S.S."/>
            <person name="Shirouzu T."/>
            <person name="Yoshinaga Y."/>
            <person name="Martin F.M."/>
            <person name="Grigoriev I.V."/>
            <person name="Hibbett D.S."/>
        </authorList>
    </citation>
    <scope>NUCLEOTIDE SEQUENCE [LARGE SCALE GENOMIC DNA]</scope>
    <source>
        <strain evidence="2 3">HHB9708</strain>
    </source>
</reference>
<proteinExistence type="predicted"/>
<dbReference type="Proteomes" id="UP000076722">
    <property type="component" value="Unassembled WGS sequence"/>
</dbReference>
<organism evidence="2 3">
    <name type="scientific">Sistotremastrum niveocremeum HHB9708</name>
    <dbReference type="NCBI Taxonomy" id="1314777"/>
    <lineage>
        <taxon>Eukaryota</taxon>
        <taxon>Fungi</taxon>
        <taxon>Dikarya</taxon>
        <taxon>Basidiomycota</taxon>
        <taxon>Agaricomycotina</taxon>
        <taxon>Agaricomycetes</taxon>
        <taxon>Sistotremastrales</taxon>
        <taxon>Sistotremastraceae</taxon>
        <taxon>Sertulicium</taxon>
        <taxon>Sertulicium niveocremeum</taxon>
    </lineage>
</organism>
<sequence length="373" mass="43519">LSSIRPSDNRTSQKLLGIADSVYVISLPRRLDRRHDIEQLSWALEFPVDWINATDFKEEGPGKGKEIINDLMERVRWQRFGRIDEREAREGDKPKNREEKGHWIENAFPFGWARDAIEYRHYPSDGEVGVSGADYWDMDNDEAREWRQMNPLPTLSVVERDELMPCSSAENKINMKTKLTKAMISCCHSHMLALREVIRKKDEVAIIFEDDVDLEWNVERILRHTWQRIPGDWDIVYLGKLFAIHADGMLILTIGHCYSREHLGTLVRRTSSLRQSTYPLCTHAYVVNYRSARMLYRFLRSADYAYTRPIDHALRELQLIQSSKIKSYSFSPPVAIQIKKGKSDIVGVAEVGWRNREDLSDSTMERVAMFERV</sequence>